<dbReference type="SUPFAM" id="SSF46689">
    <property type="entry name" value="Homeodomain-like"/>
    <property type="match status" value="1"/>
</dbReference>
<sequence>MSLDPRYLRSRQRLRAAVLELAAGRSAESITVAELCRAAGVTRDTFYRHAESPVALLVAALGERFEAAAVLHQDPDGGVSAEGGFPRAERAVLEHVLQHRDVYRAAIDPVLLAPLRSALESSIVEVLVAHLRRHPGTLPVGVDADDDEALALVAGYAAAGTVGAIERWVQGPEPDVERGVRLILAASPSFWFRAHEGTV</sequence>
<evidence type="ECO:0000259" key="3">
    <source>
        <dbReference type="PROSITE" id="PS50977"/>
    </source>
</evidence>
<proteinExistence type="predicted"/>
<gene>
    <name evidence="4" type="ORF">GCM10025874_27300</name>
</gene>
<evidence type="ECO:0000256" key="2">
    <source>
        <dbReference type="PROSITE-ProRule" id="PRU00335"/>
    </source>
</evidence>
<dbReference type="InterPro" id="IPR001647">
    <property type="entry name" value="HTH_TetR"/>
</dbReference>
<feature type="domain" description="HTH tetR-type" evidence="3">
    <location>
        <begin position="8"/>
        <end position="68"/>
    </location>
</feature>
<dbReference type="GO" id="GO:0003677">
    <property type="term" value="F:DNA binding"/>
    <property type="evidence" value="ECO:0007669"/>
    <property type="project" value="UniProtKB-UniRule"/>
</dbReference>
<comment type="caution">
    <text evidence="4">The sequence shown here is derived from an EMBL/GenBank/DDBJ whole genome shotgun (WGS) entry which is preliminary data.</text>
</comment>
<dbReference type="AlphaFoldDB" id="A0AA37XDD0"/>
<evidence type="ECO:0000313" key="5">
    <source>
        <dbReference type="Proteomes" id="UP001157160"/>
    </source>
</evidence>
<keyword evidence="1 2" id="KW-0238">DNA-binding</keyword>
<protein>
    <recommendedName>
        <fullName evidence="3">HTH tetR-type domain-containing protein</fullName>
    </recommendedName>
</protein>
<dbReference type="EMBL" id="BSUL01000001">
    <property type="protein sequence ID" value="GMA29477.1"/>
    <property type="molecule type" value="Genomic_DNA"/>
</dbReference>
<keyword evidence="5" id="KW-1185">Reference proteome</keyword>
<dbReference type="PROSITE" id="PS50977">
    <property type="entry name" value="HTH_TETR_2"/>
    <property type="match status" value="1"/>
</dbReference>
<feature type="DNA-binding region" description="H-T-H motif" evidence="2">
    <location>
        <begin position="31"/>
        <end position="50"/>
    </location>
</feature>
<dbReference type="Gene3D" id="1.10.357.10">
    <property type="entry name" value="Tetracycline Repressor, domain 2"/>
    <property type="match status" value="1"/>
</dbReference>
<evidence type="ECO:0000256" key="1">
    <source>
        <dbReference type="ARBA" id="ARBA00023125"/>
    </source>
</evidence>
<dbReference type="RefSeq" id="WP_284233624.1">
    <property type="nucleotide sequence ID" value="NZ_BSUL01000001.1"/>
</dbReference>
<reference evidence="4 5" key="1">
    <citation type="journal article" date="2014" name="Int. J. Syst. Evol. Microbiol.">
        <title>Complete genome sequence of Corynebacterium casei LMG S-19264T (=DSM 44701T), isolated from a smear-ripened cheese.</title>
        <authorList>
            <consortium name="US DOE Joint Genome Institute (JGI-PGF)"/>
            <person name="Walter F."/>
            <person name="Albersmeier A."/>
            <person name="Kalinowski J."/>
            <person name="Ruckert C."/>
        </authorList>
    </citation>
    <scope>NUCLEOTIDE SEQUENCE [LARGE SCALE GENOMIC DNA]</scope>
    <source>
        <strain evidence="4 5">NBRC 112289</strain>
    </source>
</reference>
<evidence type="ECO:0000313" key="4">
    <source>
        <dbReference type="EMBL" id="GMA29477.1"/>
    </source>
</evidence>
<organism evidence="4 5">
    <name type="scientific">Arenivirga flava</name>
    <dbReference type="NCBI Taxonomy" id="1930060"/>
    <lineage>
        <taxon>Bacteria</taxon>
        <taxon>Bacillati</taxon>
        <taxon>Actinomycetota</taxon>
        <taxon>Actinomycetes</taxon>
        <taxon>Micrococcales</taxon>
        <taxon>Microbacteriaceae</taxon>
        <taxon>Arenivirga</taxon>
    </lineage>
</organism>
<name>A0AA37XDD0_9MICO</name>
<dbReference type="InterPro" id="IPR009057">
    <property type="entry name" value="Homeodomain-like_sf"/>
</dbReference>
<dbReference type="Proteomes" id="UP001157160">
    <property type="component" value="Unassembled WGS sequence"/>
</dbReference>
<accession>A0AA37XDD0</accession>